<reference evidence="1 2" key="1">
    <citation type="journal article" date="2018" name="Plant J.">
        <title>Genome sequences of Chlorella sorokiniana UTEX 1602 and Micractinium conductrix SAG 241.80: implications to maltose excretion by a green alga.</title>
        <authorList>
            <person name="Arriola M.B."/>
            <person name="Velmurugan N."/>
            <person name="Zhang Y."/>
            <person name="Plunkett M.H."/>
            <person name="Hondzo H."/>
            <person name="Barney B.M."/>
        </authorList>
    </citation>
    <scope>NUCLEOTIDE SEQUENCE [LARGE SCALE GENOMIC DNA]</scope>
    <source>
        <strain evidence="2">UTEX 1602</strain>
    </source>
</reference>
<dbReference type="Proteomes" id="UP000239899">
    <property type="component" value="Unassembled WGS sequence"/>
</dbReference>
<dbReference type="OrthoDB" id="10547224at2759"/>
<protein>
    <submittedName>
        <fullName evidence="1">DNA polymerase III subunit delta</fullName>
    </submittedName>
</protein>
<evidence type="ECO:0000313" key="1">
    <source>
        <dbReference type="EMBL" id="PRW44895.1"/>
    </source>
</evidence>
<gene>
    <name evidence="1" type="ORF">C2E21_6387</name>
</gene>
<accession>A0A2P6TKU5</accession>
<evidence type="ECO:0000313" key="2">
    <source>
        <dbReference type="Proteomes" id="UP000239899"/>
    </source>
</evidence>
<dbReference type="EMBL" id="LHPG02000012">
    <property type="protein sequence ID" value="PRW44895.1"/>
    <property type="molecule type" value="Genomic_DNA"/>
</dbReference>
<sequence length="421" mass="45549">MAHHLAEAICELAAPQLQPCFIRVQTYTEHFPSQMLLLHVRARRLAAGIEVAVYHGVAQDEMATIGHLGWEGTLFAVPRTQAGLEQFAADLLSTSPDDYDELDVVKMELPARPVDGGVWGIVHLDLLPPALVRASEQGTNSPDMAHHLAEAICELAAPPLQPSFIRLVARQGDFPSLTLLLHVRPRQLVAGAEVAVYSGNAEDEEATVARVSRRGNIFALRQTQAGLEQFVSDLIDTSPEEWDDRPCKLALPLKHSPYSEAWDSMQIQLLPPSDVQLRAGGSVSPHHVRLSLPSVFVSEGQAAAVEVYNRADAYAHNQKVRKRMLAEHAEKERQAAAAAAGVSNSSGAAAGAGVSATAYVPDDPDSPAQFEQKYRQLRDETMAEVQAALLATLRQALRWRGTIEFPGSPPLPPSAGNPADP</sequence>
<dbReference type="AlphaFoldDB" id="A0A2P6TKU5"/>
<organism evidence="1 2">
    <name type="scientific">Chlorella sorokiniana</name>
    <name type="common">Freshwater green alga</name>
    <dbReference type="NCBI Taxonomy" id="3076"/>
    <lineage>
        <taxon>Eukaryota</taxon>
        <taxon>Viridiplantae</taxon>
        <taxon>Chlorophyta</taxon>
        <taxon>core chlorophytes</taxon>
        <taxon>Trebouxiophyceae</taxon>
        <taxon>Chlorellales</taxon>
        <taxon>Chlorellaceae</taxon>
        <taxon>Chlorella clade</taxon>
        <taxon>Chlorella</taxon>
    </lineage>
</organism>
<proteinExistence type="predicted"/>
<comment type="caution">
    <text evidence="1">The sequence shown here is derived from an EMBL/GenBank/DDBJ whole genome shotgun (WGS) entry which is preliminary data.</text>
</comment>
<keyword evidence="2" id="KW-1185">Reference proteome</keyword>
<name>A0A2P6TKU5_CHLSO</name>